<evidence type="ECO:0000256" key="2">
    <source>
        <dbReference type="ARBA" id="ARBA00022801"/>
    </source>
</evidence>
<dbReference type="PANTHER" id="PTHR23088:SF27">
    <property type="entry name" value="DEAMINATED GLUTATHIONE AMIDASE"/>
    <property type="match status" value="1"/>
</dbReference>
<proteinExistence type="inferred from homology"/>
<dbReference type="SUPFAM" id="SSF56317">
    <property type="entry name" value="Carbon-nitrogen hydrolase"/>
    <property type="match status" value="1"/>
</dbReference>
<keyword evidence="2 4" id="KW-0378">Hydrolase</keyword>
<dbReference type="Pfam" id="PF00795">
    <property type="entry name" value="CN_hydrolase"/>
    <property type="match status" value="1"/>
</dbReference>
<dbReference type="InterPro" id="IPR001110">
    <property type="entry name" value="UPF0012_CS"/>
</dbReference>
<dbReference type="PANTHER" id="PTHR23088">
    <property type="entry name" value="NITRILASE-RELATED"/>
    <property type="match status" value="1"/>
</dbReference>
<dbReference type="InterPro" id="IPR045254">
    <property type="entry name" value="Nit1/2_C-N_Hydrolase"/>
</dbReference>
<dbReference type="InterPro" id="IPR036526">
    <property type="entry name" value="C-N_Hydrolase_sf"/>
</dbReference>
<dbReference type="PROSITE" id="PS50263">
    <property type="entry name" value="CN_HYDROLASE"/>
    <property type="match status" value="1"/>
</dbReference>
<keyword evidence="5" id="KW-1185">Reference proteome</keyword>
<accession>A0A371XB97</accession>
<reference evidence="4 5" key="1">
    <citation type="submission" date="2018-08" db="EMBL/GenBank/DDBJ databases">
        <title>Fulvimarina sp. 85, whole genome shotgun sequence.</title>
        <authorList>
            <person name="Tuo L."/>
        </authorList>
    </citation>
    <scope>NUCLEOTIDE SEQUENCE [LARGE SCALE GENOMIC DNA]</scope>
    <source>
        <strain evidence="4 5">85</strain>
    </source>
</reference>
<dbReference type="GO" id="GO:0016811">
    <property type="term" value="F:hydrolase activity, acting on carbon-nitrogen (but not peptide) bonds, in linear amides"/>
    <property type="evidence" value="ECO:0007669"/>
    <property type="project" value="InterPro"/>
</dbReference>
<dbReference type="CDD" id="cd07572">
    <property type="entry name" value="nit"/>
    <property type="match status" value="1"/>
</dbReference>
<dbReference type="AlphaFoldDB" id="A0A371XB97"/>
<dbReference type="Gene3D" id="3.60.110.10">
    <property type="entry name" value="Carbon-nitrogen hydrolase"/>
    <property type="match status" value="1"/>
</dbReference>
<comment type="caution">
    <text evidence="4">The sequence shown here is derived from an EMBL/GenBank/DDBJ whole genome shotgun (WGS) entry which is preliminary data.</text>
</comment>
<evidence type="ECO:0000259" key="3">
    <source>
        <dbReference type="PROSITE" id="PS50263"/>
    </source>
</evidence>
<comment type="similarity">
    <text evidence="1">Belongs to the carbon-nitrogen hydrolase superfamily. NIT1/NIT2 family.</text>
</comment>
<evidence type="ECO:0000313" key="5">
    <source>
        <dbReference type="Proteomes" id="UP000264310"/>
    </source>
</evidence>
<dbReference type="PROSITE" id="PS01227">
    <property type="entry name" value="UPF0012"/>
    <property type="match status" value="1"/>
</dbReference>
<name>A0A371XB97_9HYPH</name>
<organism evidence="4 5">
    <name type="scientific">Fulvimarina endophytica</name>
    <dbReference type="NCBI Taxonomy" id="2293836"/>
    <lineage>
        <taxon>Bacteria</taxon>
        <taxon>Pseudomonadati</taxon>
        <taxon>Pseudomonadota</taxon>
        <taxon>Alphaproteobacteria</taxon>
        <taxon>Hyphomicrobiales</taxon>
        <taxon>Aurantimonadaceae</taxon>
        <taxon>Fulvimarina</taxon>
    </lineage>
</organism>
<dbReference type="RefSeq" id="WP_116681566.1">
    <property type="nucleotide sequence ID" value="NZ_QURL01000001.1"/>
</dbReference>
<protein>
    <submittedName>
        <fullName evidence="4">Carbon-nitrogen hydrolase family protein</fullName>
    </submittedName>
</protein>
<sequence length="296" mass="32267">MTTFRAAVLQMRSGIDPNENAERFADLVEQAVAADADYIQSPEMTNLVQRDRDDLMAKIRSQTDDPVARTASRLAKAHGVHIHLGSIAVALEDGRVANRALVFGPDGDVLARYDKIHMFDVDLDNGESWRESRTYRPGEDAVVVPMAFGEAQARMGLAICYDMRFPHLFREEALLGADILTAPAAFTRQTGMAHWHVLLRARAIENGAYVLAAAQGGRHDDGRETYGHSIIIGPWGDVLAEVVGDEPGIAVADIDTGLSADVRAKVPNLRNARDFRAGRRIVQVGAGASLETERGE</sequence>
<dbReference type="EMBL" id="QURL01000001">
    <property type="protein sequence ID" value="RFC66314.1"/>
    <property type="molecule type" value="Genomic_DNA"/>
</dbReference>
<evidence type="ECO:0000313" key="4">
    <source>
        <dbReference type="EMBL" id="RFC66314.1"/>
    </source>
</evidence>
<dbReference type="Proteomes" id="UP000264310">
    <property type="component" value="Unassembled WGS sequence"/>
</dbReference>
<dbReference type="OrthoDB" id="9811121at2"/>
<gene>
    <name evidence="4" type="ORF">DYI37_02360</name>
</gene>
<dbReference type="InterPro" id="IPR003010">
    <property type="entry name" value="C-N_Hydrolase"/>
</dbReference>
<evidence type="ECO:0000256" key="1">
    <source>
        <dbReference type="ARBA" id="ARBA00010613"/>
    </source>
</evidence>
<feature type="domain" description="CN hydrolase" evidence="3">
    <location>
        <begin position="4"/>
        <end position="256"/>
    </location>
</feature>